<feature type="domain" description="PWWP" evidence="2">
    <location>
        <begin position="257"/>
        <end position="320"/>
    </location>
</feature>
<dbReference type="RefSeq" id="XP_005844168.1">
    <property type="nucleotide sequence ID" value="XM_005844106.1"/>
</dbReference>
<reference evidence="3 4" key="1">
    <citation type="journal article" date="2010" name="Plant Cell">
        <title>The Chlorella variabilis NC64A genome reveals adaptation to photosymbiosis, coevolution with viruses, and cryptic sex.</title>
        <authorList>
            <person name="Blanc G."/>
            <person name="Duncan G."/>
            <person name="Agarkova I."/>
            <person name="Borodovsky M."/>
            <person name="Gurnon J."/>
            <person name="Kuo A."/>
            <person name="Lindquist E."/>
            <person name="Lucas S."/>
            <person name="Pangilinan J."/>
            <person name="Polle J."/>
            <person name="Salamov A."/>
            <person name="Terry A."/>
            <person name="Yamada T."/>
            <person name="Dunigan D.D."/>
            <person name="Grigoriev I.V."/>
            <person name="Claverie J.M."/>
            <person name="Van Etten J.L."/>
        </authorList>
    </citation>
    <scope>NUCLEOTIDE SEQUENCE [LARGE SCALE GENOMIC DNA]</scope>
    <source>
        <strain evidence="3 4">NC64A</strain>
    </source>
</reference>
<name>E1ZPZ6_CHLVA</name>
<keyword evidence="4" id="KW-1185">Reference proteome</keyword>
<gene>
    <name evidence="3" type="ORF">CHLNCDRAFT_139311</name>
</gene>
<feature type="compositionally biased region" description="Low complexity" evidence="1">
    <location>
        <begin position="237"/>
        <end position="253"/>
    </location>
</feature>
<dbReference type="CDD" id="cd05162">
    <property type="entry name" value="PWWP"/>
    <property type="match status" value="1"/>
</dbReference>
<evidence type="ECO:0000313" key="3">
    <source>
        <dbReference type="EMBL" id="EFN52066.1"/>
    </source>
</evidence>
<feature type="region of interest" description="Disordered" evidence="1">
    <location>
        <begin position="80"/>
        <end position="257"/>
    </location>
</feature>
<protein>
    <recommendedName>
        <fullName evidence="2">PWWP domain-containing protein</fullName>
    </recommendedName>
</protein>
<dbReference type="GeneID" id="17351530"/>
<evidence type="ECO:0000313" key="4">
    <source>
        <dbReference type="Proteomes" id="UP000008141"/>
    </source>
</evidence>
<feature type="region of interest" description="Disordered" evidence="1">
    <location>
        <begin position="1"/>
        <end position="66"/>
    </location>
</feature>
<organism evidence="4">
    <name type="scientific">Chlorella variabilis</name>
    <name type="common">Green alga</name>
    <dbReference type="NCBI Taxonomy" id="554065"/>
    <lineage>
        <taxon>Eukaryota</taxon>
        <taxon>Viridiplantae</taxon>
        <taxon>Chlorophyta</taxon>
        <taxon>core chlorophytes</taxon>
        <taxon>Trebouxiophyceae</taxon>
        <taxon>Chlorellales</taxon>
        <taxon>Chlorellaceae</taxon>
        <taxon>Chlorella clade</taxon>
        <taxon>Chlorella</taxon>
    </lineage>
</organism>
<dbReference type="Proteomes" id="UP000008141">
    <property type="component" value="Unassembled WGS sequence"/>
</dbReference>
<dbReference type="KEGG" id="cvr:CHLNCDRAFT_139311"/>
<feature type="compositionally biased region" description="Low complexity" evidence="1">
    <location>
        <begin position="201"/>
        <end position="221"/>
    </location>
</feature>
<dbReference type="InParanoid" id="E1ZPZ6"/>
<dbReference type="PROSITE" id="PS50812">
    <property type="entry name" value="PWWP"/>
    <property type="match status" value="1"/>
</dbReference>
<dbReference type="Gene3D" id="2.30.30.140">
    <property type="match status" value="1"/>
</dbReference>
<sequence length="334" mass="35286">MDPQLQPDLSLKATTEGGRLPGGSWRQDGGSEQQEVAALSPGGGAALSDSPGRPFSPSSAEASPKVVAAARGESVLPAMKGLRSVHIQPPGKHPYPDDQTPEAESVRAQLQPQQPRAGAREGRADGPYAGTGAELEAANPRSVLAQPPGKQPHPDDPAFGQQQEEEQQQQEQREGQASQHAQLHMGHLGATVKPLAPWRLQQPGPQQSGGSSGAAKPKQASTKPGTSGQRKSGGTAGSTAAGAGLPGIPAGSPQFRPGDVVWAKIGNYPWWPAQLQRPSTEDHIKPKHSSSDLFCVFYDYSKHANVKNKALQRAVDEAWVYGMQRPRPDWKAAP</sequence>
<evidence type="ECO:0000256" key="1">
    <source>
        <dbReference type="SAM" id="MobiDB-lite"/>
    </source>
</evidence>
<proteinExistence type="predicted"/>
<dbReference type="SUPFAM" id="SSF63748">
    <property type="entry name" value="Tudor/PWWP/MBT"/>
    <property type="match status" value="1"/>
</dbReference>
<dbReference type="InterPro" id="IPR000313">
    <property type="entry name" value="PWWP_dom"/>
</dbReference>
<dbReference type="OrthoDB" id="568356at2759"/>
<accession>E1ZPZ6</accession>
<dbReference type="EMBL" id="GL433858">
    <property type="protein sequence ID" value="EFN52066.1"/>
    <property type="molecule type" value="Genomic_DNA"/>
</dbReference>
<dbReference type="Pfam" id="PF00855">
    <property type="entry name" value="PWWP"/>
    <property type="match status" value="1"/>
</dbReference>
<dbReference type="SMART" id="SM00293">
    <property type="entry name" value="PWWP"/>
    <property type="match status" value="1"/>
</dbReference>
<dbReference type="AlphaFoldDB" id="E1ZPZ6"/>
<evidence type="ECO:0000259" key="2">
    <source>
        <dbReference type="PROSITE" id="PS50812"/>
    </source>
</evidence>